<sequence>MARPDRSGRVTERSLLGALRWPAGHRIDIHPQREMLVLASAPAGQHVVGSRGELPLPASARQMCAIVPGQPLLLAALVAHDLLVIHPANTVVRLLADLHAQAISGHHVG</sequence>
<comment type="caution">
    <text evidence="1">The sequence shown here is derived from an EMBL/GenBank/DDBJ whole genome shotgun (WGS) entry which is preliminary data.</text>
</comment>
<organism evidence="1 2">
    <name type="scientific">Plantactinospora mayteni</name>
    <dbReference type="NCBI Taxonomy" id="566021"/>
    <lineage>
        <taxon>Bacteria</taxon>
        <taxon>Bacillati</taxon>
        <taxon>Actinomycetota</taxon>
        <taxon>Actinomycetes</taxon>
        <taxon>Micromonosporales</taxon>
        <taxon>Micromonosporaceae</taxon>
        <taxon>Plantactinospora</taxon>
    </lineage>
</organism>
<gene>
    <name evidence="1" type="ORF">Pma05_80150</name>
</gene>
<proteinExistence type="predicted"/>
<keyword evidence="2" id="KW-1185">Reference proteome</keyword>
<accession>A0ABQ4F3G4</accession>
<evidence type="ECO:0008006" key="3">
    <source>
        <dbReference type="Google" id="ProtNLM"/>
    </source>
</evidence>
<reference evidence="1 2" key="1">
    <citation type="submission" date="2021-01" db="EMBL/GenBank/DDBJ databases">
        <title>Whole genome shotgun sequence of Plantactinospora mayteni NBRC 109088.</title>
        <authorList>
            <person name="Komaki H."/>
            <person name="Tamura T."/>
        </authorList>
    </citation>
    <scope>NUCLEOTIDE SEQUENCE [LARGE SCALE GENOMIC DNA]</scope>
    <source>
        <strain evidence="1 2">NBRC 109088</strain>
    </source>
</reference>
<dbReference type="Proteomes" id="UP000621500">
    <property type="component" value="Unassembled WGS sequence"/>
</dbReference>
<dbReference type="EMBL" id="BONX01000072">
    <property type="protein sequence ID" value="GIH01443.1"/>
    <property type="molecule type" value="Genomic_DNA"/>
</dbReference>
<protein>
    <recommendedName>
        <fullName evidence="3">AbrB/MazE/SpoVT family DNA-binding domain-containing protein</fullName>
    </recommendedName>
</protein>
<name>A0ABQ4F3G4_9ACTN</name>
<evidence type="ECO:0000313" key="2">
    <source>
        <dbReference type="Proteomes" id="UP000621500"/>
    </source>
</evidence>
<evidence type="ECO:0000313" key="1">
    <source>
        <dbReference type="EMBL" id="GIH01443.1"/>
    </source>
</evidence>